<feature type="compositionally biased region" description="Low complexity" evidence="7">
    <location>
        <begin position="2227"/>
        <end position="2239"/>
    </location>
</feature>
<proteinExistence type="predicted"/>
<gene>
    <name evidence="10" type="ORF">K457DRAFT_718359</name>
</gene>
<feature type="compositionally biased region" description="Polar residues" evidence="7">
    <location>
        <begin position="1800"/>
        <end position="1809"/>
    </location>
</feature>
<feature type="transmembrane region" description="Helical" evidence="8">
    <location>
        <begin position="1508"/>
        <end position="1526"/>
    </location>
</feature>
<feature type="region of interest" description="Disordered" evidence="7">
    <location>
        <begin position="2261"/>
        <end position="2386"/>
    </location>
</feature>
<feature type="coiled-coil region" evidence="6">
    <location>
        <begin position="1725"/>
        <end position="1752"/>
    </location>
</feature>
<feature type="compositionally biased region" description="Basic and acidic residues" evidence="7">
    <location>
        <begin position="495"/>
        <end position="508"/>
    </location>
</feature>
<feature type="transmembrane region" description="Helical" evidence="8">
    <location>
        <begin position="1471"/>
        <end position="1488"/>
    </location>
</feature>
<evidence type="ECO:0000256" key="5">
    <source>
        <dbReference type="ARBA" id="ARBA00023136"/>
    </source>
</evidence>
<dbReference type="InterPro" id="IPR024862">
    <property type="entry name" value="TRPV"/>
</dbReference>
<accession>A0A197KAZ4</accession>
<evidence type="ECO:0000256" key="6">
    <source>
        <dbReference type="SAM" id="Coils"/>
    </source>
</evidence>
<feature type="compositionally biased region" description="Acidic residues" evidence="7">
    <location>
        <begin position="2029"/>
        <end position="2051"/>
    </location>
</feature>
<dbReference type="InterPro" id="IPR005821">
    <property type="entry name" value="Ion_trans_dom"/>
</dbReference>
<sequence length="2386" mass="264848">MFWKKPRASDSTLQLQDMTESPPFHPFPTSTSSPQSNHTTTMATNLAEIDPTPSSPPKSSSSKKSTLVPSAAASPIDPCSLAQRRYFIGADAVLSRAKTLSIAGKTEGPRFQPQPGMCAHLPEKTAAFKFFGSFKNYSTGHYTIHWRVKALSDFYIPNGLHFVVKISYDTEPDISGTLDVILPPHKLNTLGRDQWHNLTLEEKVVIQPHEGWANIQVILLSNENENRDEYSGFLVEHVEIRPVGLRTENQSGVRNMVVQRASIPVMVLDTTRAYPKSEDFSYFPTDAPITRIAISKKSRFMVSLGLSKDDLFITAWDMSFIKNPSNPYRNIAALYKGTATARIHHPGVGDLAIGLAISAYGDQIAVFQEPKVGQWLEGSEAPKPDFKFRLFNNPMVPQVSVTVNMDTPFTPNVDEKAQEAAADETSGRQRHTSTTSISSAGSPTAVSLLLEEVRWEHEILQSLVGFGEFVPGTKKNEWESNDLGTLTSSIDDTEESGRDGKDGKDGKNELTQPNGLFVTCNGIYIDVYEISQERRWKRLHTITITDLIPTLSRRITCKMMMDSISSNNFMWLEDGGRSCTIWDLRTGSNIAHISSLDNALFKGPTFRGHSKMAISPHESIVALASVDGSLTTYFANTGMAIDDRKFPGYKIEYVGFSAQDDKLIVILRDSVTFELIGKQLDTLQLKSETIINQTPIPTIGSTLQAYFNIKGYFNRGLVIEADGSKINCYVSNQPASSKVNKMSDTVLQSHPADVLYESQYDDHIQYRLQTAFHRELLPEGDGVFYWVHRVEVIREDLKERTQRLIFSFIPEPWMRATTAEVSHPENLLTAFFVPCGTRFAVNGTQTLQIWNLPTHENSKCSLQYIWSQPRGDEDLAPGGIAYQSGRVRDYYLETMDATIFLDRVTGNTVAEIKVNDKSKKRVISIPGPGTIGAHFAILYCFRSIHLLAAAYGYSSRESKKASRDAQQSFTFEDHAEAILRFTREHINRMMSIGVYLAGKGGNGGNGGNFQANKQRNRPPRNEKPSVSNETAVVLLPGAVGLGAIAEAGPAVAAGPRVVGEEVTIHGNSNRRQAESFDDRPAPPHTQETISARDFGPTKDFIQTRDFVQARGFDFTPKPPKKPTPNHPQVITVLTLLLDQKYLQKTNHHFVQGLLNTGNGDWIPRDNSALNPIRRAIESRNAALVEAFIDYCILNAKKYHPAYLMPAVQCLNELSERYPAILADMFRKASYVPAHNYAYVSSHALVANAQYTEWFKFKMMFWNFFTGKSWEKSNNINDYDKPVFSLRSQLPFRSTSFLNVLNIETSLREKRQAKFPAKRETTEEETKKRSNKDYKIYVTPFPKLSMYGPYKPWYKGLDTAQSAFTDIAGEDYFDSPAMVATLEFKWHKFGFRYWFVRFLIVFIFFLMIVIITAQQIAYSTKRATPEDIVNLYMDSWRPFIMVAIAFGVGLCGYEAMQFIYAPRKYIKSPYNYLDLTAYAMAIIGCILLVNANVGTIDKGEIQDLGPHQIWVLSFGILFLYFNILFELRVVRQLGIVVNIILNITRTIVWFFLIFALILVSFTHALMHLLHTGHEQNDYPENAFAALSATYFFLSGRYDPVDSSFKGYSVSFHIMMILFFFISAILFLNILIALMNDAFNESKDQGQLAWLKQWSEVIAEVEVFLMTQNTRQNRNYFPDYIYYGANEQEAELYESKFFIASKSNLSIENRFLIDTVTVEQNATQLTQRQVLRDVQTLGKELERLKSNQEGFNQDIIRLTEVVAAYLATTAPQDGHDSDGESFTSSSHSDTSVSPVEKDPPTSGASMGRETQSAPPGGAGRASAPPSPPVPSPPPPTAVPGGATISLPSPVRPGASPPPPSRASSAPVVPSSPTSTVGPISAGAPPPPPPPPSQGASAYPARPSMPRPIAAGSTPYSAPGSAPGASRPIPSSSSSSMPSYPGSAAPAPAPPPMPIQTSMPIPPPMAQEESLELDIGLEQSKSAPPLVMDERDDVNEIKLDIDFDMKVPSWGDIEEDRKDRKSRSRKSSSPISEDEDEEEEDDNVPGGGDDEDDMPSPPPPPPQPIVAPIIQPSARPLLKSKAPQPPSSAPATVTIPAPTQQPQQQQQAGRRFKKVSPGAETTDSPTTYTPTTGAGGRYNPPPISTTLPAASSRKRQQQQQQPQQPVPPVLSQLPAGGPAIYHPDIGSSTTTSASRVPRYKVIELQDPERERSDTAPIIGGGGSSSGAGTTGPRTTTTQSNTTFRQRVQKVVAVQTVDDALRAHRRIEDNNVSHPVYVVHQPAPTDARNQRQQQRYRRDSDDDGLYDDDDDEDEDQDGREGEGLYGHRNKGKKSVRSSTAPATRFVDEIQTYTPSQSQPQSQQHGAHHHRAQMPQMPYPRRQQQQQQQQP</sequence>
<feature type="region of interest" description="Disordered" evidence="7">
    <location>
        <begin position="1067"/>
        <end position="1092"/>
    </location>
</feature>
<dbReference type="Gene3D" id="2.130.10.10">
    <property type="entry name" value="YVTN repeat-like/Quinoprotein amine dehydrogenase"/>
    <property type="match status" value="1"/>
</dbReference>
<dbReference type="GO" id="GO:0005886">
    <property type="term" value="C:plasma membrane"/>
    <property type="evidence" value="ECO:0007669"/>
    <property type="project" value="TreeGrafter"/>
</dbReference>
<feature type="compositionally biased region" description="Low complexity" evidence="7">
    <location>
        <begin position="2154"/>
        <end position="2171"/>
    </location>
</feature>
<dbReference type="EMBL" id="KV442016">
    <property type="protein sequence ID" value="OAQ34882.1"/>
    <property type="molecule type" value="Genomic_DNA"/>
</dbReference>
<feature type="compositionally biased region" description="Pro residues" evidence="7">
    <location>
        <begin position="1944"/>
        <end position="1962"/>
    </location>
</feature>
<evidence type="ECO:0000256" key="7">
    <source>
        <dbReference type="SAM" id="MobiDB-lite"/>
    </source>
</evidence>
<evidence type="ECO:0000256" key="4">
    <source>
        <dbReference type="ARBA" id="ARBA00022989"/>
    </source>
</evidence>
<comment type="subcellular location">
    <subcellularLocation>
        <location evidence="1">Membrane</location>
        <topology evidence="1">Multi-pass membrane protein</topology>
    </subcellularLocation>
</comment>
<feature type="region of interest" description="Disordered" evidence="7">
    <location>
        <begin position="1768"/>
        <end position="2243"/>
    </location>
</feature>
<feature type="compositionally biased region" description="Low complexity" evidence="7">
    <location>
        <begin position="1836"/>
        <end position="1851"/>
    </location>
</feature>
<feature type="compositionally biased region" description="Polar residues" evidence="7">
    <location>
        <begin position="432"/>
        <end position="441"/>
    </location>
</feature>
<feature type="compositionally biased region" description="Low complexity" evidence="7">
    <location>
        <begin position="1778"/>
        <end position="1791"/>
    </location>
</feature>
<feature type="region of interest" description="Disordered" evidence="7">
    <location>
        <begin position="477"/>
        <end position="511"/>
    </location>
</feature>
<keyword evidence="11" id="KW-1185">Reference proteome</keyword>
<dbReference type="PANTHER" id="PTHR10582">
    <property type="entry name" value="TRANSIENT RECEPTOR POTENTIAL ION CHANNEL PROTEIN"/>
    <property type="match status" value="1"/>
</dbReference>
<feature type="region of interest" description="Disordered" evidence="7">
    <location>
        <begin position="1003"/>
        <end position="1027"/>
    </location>
</feature>
<organism evidence="10 11">
    <name type="scientific">Linnemannia elongata AG-77</name>
    <dbReference type="NCBI Taxonomy" id="1314771"/>
    <lineage>
        <taxon>Eukaryota</taxon>
        <taxon>Fungi</taxon>
        <taxon>Fungi incertae sedis</taxon>
        <taxon>Mucoromycota</taxon>
        <taxon>Mortierellomycotina</taxon>
        <taxon>Mortierellomycetes</taxon>
        <taxon>Mortierellales</taxon>
        <taxon>Mortierellaceae</taxon>
        <taxon>Linnemannia</taxon>
    </lineage>
</organism>
<dbReference type="SUPFAM" id="SSF82171">
    <property type="entry name" value="DPP6 N-terminal domain-like"/>
    <property type="match status" value="1"/>
</dbReference>
<dbReference type="STRING" id="1314771.A0A197KAZ4"/>
<keyword evidence="4 8" id="KW-1133">Transmembrane helix</keyword>
<dbReference type="GO" id="GO:0005216">
    <property type="term" value="F:monoatomic ion channel activity"/>
    <property type="evidence" value="ECO:0007669"/>
    <property type="project" value="InterPro"/>
</dbReference>
<feature type="transmembrane region" description="Helical" evidence="8">
    <location>
        <begin position="931"/>
        <end position="953"/>
    </location>
</feature>
<feature type="transmembrane region" description="Helical" evidence="8">
    <location>
        <begin position="1608"/>
        <end position="1633"/>
    </location>
</feature>
<feature type="transmembrane region" description="Helical" evidence="8">
    <location>
        <begin position="1580"/>
        <end position="1596"/>
    </location>
</feature>
<feature type="compositionally biased region" description="Pro residues" evidence="7">
    <location>
        <begin position="2052"/>
        <end position="2062"/>
    </location>
</feature>
<dbReference type="GO" id="GO:0098703">
    <property type="term" value="P:calcium ion import across plasma membrane"/>
    <property type="evidence" value="ECO:0007669"/>
    <property type="project" value="TreeGrafter"/>
</dbReference>
<feature type="domain" description="Ion transport" evidence="9">
    <location>
        <begin position="1392"/>
        <end position="1643"/>
    </location>
</feature>
<evidence type="ECO:0000313" key="11">
    <source>
        <dbReference type="Proteomes" id="UP000078512"/>
    </source>
</evidence>
<feature type="compositionally biased region" description="Low complexity" evidence="7">
    <location>
        <begin position="27"/>
        <end position="36"/>
    </location>
</feature>
<dbReference type="OrthoDB" id="2330027at2759"/>
<evidence type="ECO:0000256" key="3">
    <source>
        <dbReference type="ARBA" id="ARBA00022737"/>
    </source>
</evidence>
<feature type="compositionally biased region" description="Pro residues" evidence="7">
    <location>
        <begin position="1881"/>
        <end position="1890"/>
    </location>
</feature>
<dbReference type="PANTHER" id="PTHR10582:SF2">
    <property type="entry name" value="INACTIVE"/>
    <property type="match status" value="1"/>
</dbReference>
<dbReference type="Pfam" id="PF00520">
    <property type="entry name" value="Ion_trans"/>
    <property type="match status" value="1"/>
</dbReference>
<keyword evidence="6" id="KW-0175">Coiled coil</keyword>
<feature type="compositionally biased region" description="Gly residues" evidence="7">
    <location>
        <begin position="2215"/>
        <end position="2226"/>
    </location>
</feature>
<feature type="transmembrane region" description="Helical" evidence="8">
    <location>
        <begin position="1437"/>
        <end position="1459"/>
    </location>
</feature>
<feature type="compositionally biased region" description="Low complexity" evidence="7">
    <location>
        <begin position="2368"/>
        <end position="2386"/>
    </location>
</feature>
<feature type="compositionally biased region" description="Basic and acidic residues" evidence="7">
    <location>
        <begin position="1071"/>
        <end position="1081"/>
    </location>
</feature>
<reference evidence="10 11" key="1">
    <citation type="submission" date="2016-05" db="EMBL/GenBank/DDBJ databases">
        <title>Genome sequencing reveals origins of a unique bacterial endosymbiosis in the earliest lineages of terrestrial Fungi.</title>
        <authorList>
            <consortium name="DOE Joint Genome Institute"/>
            <person name="Uehling J."/>
            <person name="Gryganskyi A."/>
            <person name="Hameed K."/>
            <person name="Tschaplinski T."/>
            <person name="Misztal P."/>
            <person name="Wu S."/>
            <person name="Desiro A."/>
            <person name="Vande Pol N."/>
            <person name="Du Z.-Y."/>
            <person name="Zienkiewicz A."/>
            <person name="Zienkiewicz K."/>
            <person name="Morin E."/>
            <person name="Tisserant E."/>
            <person name="Splivallo R."/>
            <person name="Hainaut M."/>
            <person name="Henrissat B."/>
            <person name="Ohm R."/>
            <person name="Kuo A."/>
            <person name="Yan J."/>
            <person name="Lipzen A."/>
            <person name="Nolan M."/>
            <person name="Labutti K."/>
            <person name="Barry K."/>
            <person name="Goldstein A."/>
            <person name="Labbe J."/>
            <person name="Schadt C."/>
            <person name="Tuskan G."/>
            <person name="Grigoriev I."/>
            <person name="Martin F."/>
            <person name="Vilgalys R."/>
            <person name="Bonito G."/>
        </authorList>
    </citation>
    <scope>NUCLEOTIDE SEQUENCE [LARGE SCALE GENOMIC DNA]</scope>
    <source>
        <strain evidence="10 11">AG-77</strain>
    </source>
</reference>
<feature type="compositionally biased region" description="Basic and acidic residues" evidence="7">
    <location>
        <begin position="2197"/>
        <end position="2210"/>
    </location>
</feature>
<evidence type="ECO:0000313" key="10">
    <source>
        <dbReference type="EMBL" id="OAQ34882.1"/>
    </source>
</evidence>
<name>A0A197KAZ4_9FUNG</name>
<keyword evidence="3" id="KW-0677">Repeat</keyword>
<feature type="compositionally biased region" description="Polar residues" evidence="7">
    <location>
        <begin position="9"/>
        <end position="19"/>
    </location>
</feature>
<feature type="region of interest" description="Disordered" evidence="7">
    <location>
        <begin position="1"/>
        <end position="74"/>
    </location>
</feature>
<keyword evidence="5 8" id="KW-0472">Membrane</keyword>
<feature type="region of interest" description="Disordered" evidence="7">
    <location>
        <begin position="416"/>
        <end position="441"/>
    </location>
</feature>
<feature type="compositionally biased region" description="Low complexity" evidence="7">
    <location>
        <begin position="1907"/>
        <end position="1943"/>
    </location>
</feature>
<feature type="compositionally biased region" description="Low complexity" evidence="7">
    <location>
        <begin position="2086"/>
        <end position="2105"/>
    </location>
</feature>
<evidence type="ECO:0000256" key="8">
    <source>
        <dbReference type="SAM" id="Phobius"/>
    </source>
</evidence>
<feature type="transmembrane region" description="Helical" evidence="8">
    <location>
        <begin position="1393"/>
        <end position="1417"/>
    </location>
</feature>
<feature type="compositionally biased region" description="Low complexity" evidence="7">
    <location>
        <begin position="2118"/>
        <end position="2129"/>
    </location>
</feature>
<protein>
    <recommendedName>
        <fullName evidence="9">Ion transport domain-containing protein</fullName>
    </recommendedName>
</protein>
<dbReference type="InterPro" id="IPR015943">
    <property type="entry name" value="WD40/YVTN_repeat-like_dom_sf"/>
</dbReference>
<feature type="compositionally biased region" description="Low complexity" evidence="7">
    <location>
        <begin position="1859"/>
        <end position="1880"/>
    </location>
</feature>
<feature type="compositionally biased region" description="Low complexity" evidence="7">
    <location>
        <begin position="1810"/>
        <end position="1821"/>
    </location>
</feature>
<feature type="compositionally biased region" description="Acidic residues" evidence="7">
    <location>
        <begin position="2297"/>
        <end position="2313"/>
    </location>
</feature>
<feature type="compositionally biased region" description="Low complexity" evidence="7">
    <location>
        <begin position="2350"/>
        <end position="2359"/>
    </location>
</feature>
<feature type="compositionally biased region" description="Low complexity" evidence="7">
    <location>
        <begin position="2063"/>
        <end position="2079"/>
    </location>
</feature>
<evidence type="ECO:0000259" key="9">
    <source>
        <dbReference type="Pfam" id="PF00520"/>
    </source>
</evidence>
<feature type="compositionally biased region" description="Pro residues" evidence="7">
    <location>
        <begin position="1822"/>
        <end position="1835"/>
    </location>
</feature>
<evidence type="ECO:0000256" key="2">
    <source>
        <dbReference type="ARBA" id="ARBA00022692"/>
    </source>
</evidence>
<feature type="compositionally biased region" description="Basic and acidic residues" evidence="7">
    <location>
        <begin position="1991"/>
        <end position="2002"/>
    </location>
</feature>
<keyword evidence="2 8" id="KW-0812">Transmembrane</keyword>
<evidence type="ECO:0000256" key="1">
    <source>
        <dbReference type="ARBA" id="ARBA00004141"/>
    </source>
</evidence>
<feature type="transmembrane region" description="Helical" evidence="8">
    <location>
        <begin position="1546"/>
        <end position="1568"/>
    </location>
</feature>
<dbReference type="Proteomes" id="UP000078512">
    <property type="component" value="Unassembled WGS sequence"/>
</dbReference>